<evidence type="ECO:0000256" key="2">
    <source>
        <dbReference type="ARBA" id="ARBA00004370"/>
    </source>
</evidence>
<keyword evidence="8 11" id="KW-1133">Transmembrane helix</keyword>
<dbReference type="KEGG" id="rhg:EXZ61_01710"/>
<dbReference type="PROSITE" id="PS50885">
    <property type="entry name" value="HAMP"/>
    <property type="match status" value="1"/>
</dbReference>
<dbReference type="Gene3D" id="1.10.287.130">
    <property type="match status" value="1"/>
</dbReference>
<dbReference type="SMART" id="SM00304">
    <property type="entry name" value="HAMP"/>
    <property type="match status" value="1"/>
</dbReference>
<evidence type="ECO:0000259" key="12">
    <source>
        <dbReference type="PROSITE" id="PS50109"/>
    </source>
</evidence>
<keyword evidence="10 11" id="KW-0472">Membrane</keyword>
<comment type="catalytic activity">
    <reaction evidence="1">
        <text>ATP + protein L-histidine = ADP + protein N-phospho-L-histidine.</text>
        <dbReference type="EC" id="2.7.13.3"/>
    </reaction>
</comment>
<organism evidence="14 15">
    <name type="scientific">Rhodoferax aquaticus</name>
    <dbReference type="NCBI Taxonomy" id="2527691"/>
    <lineage>
        <taxon>Bacteria</taxon>
        <taxon>Pseudomonadati</taxon>
        <taxon>Pseudomonadota</taxon>
        <taxon>Betaproteobacteria</taxon>
        <taxon>Burkholderiales</taxon>
        <taxon>Comamonadaceae</taxon>
        <taxon>Rhodoferax</taxon>
    </lineage>
</organism>
<evidence type="ECO:0000256" key="8">
    <source>
        <dbReference type="ARBA" id="ARBA00022989"/>
    </source>
</evidence>
<dbReference type="Gene3D" id="3.30.565.10">
    <property type="entry name" value="Histidine kinase-like ATPase, C-terminal domain"/>
    <property type="match status" value="1"/>
</dbReference>
<keyword evidence="5" id="KW-0808">Transferase</keyword>
<keyword evidence="4" id="KW-0597">Phosphoprotein</keyword>
<dbReference type="Proteomes" id="UP000317365">
    <property type="component" value="Chromosome"/>
</dbReference>
<dbReference type="InterPro" id="IPR003661">
    <property type="entry name" value="HisK_dim/P_dom"/>
</dbReference>
<evidence type="ECO:0000256" key="11">
    <source>
        <dbReference type="SAM" id="Phobius"/>
    </source>
</evidence>
<dbReference type="InterPro" id="IPR003594">
    <property type="entry name" value="HATPase_dom"/>
</dbReference>
<dbReference type="SMART" id="SM00388">
    <property type="entry name" value="HisKA"/>
    <property type="match status" value="1"/>
</dbReference>
<dbReference type="PROSITE" id="PS50109">
    <property type="entry name" value="HIS_KIN"/>
    <property type="match status" value="1"/>
</dbReference>
<proteinExistence type="predicted"/>
<evidence type="ECO:0000256" key="1">
    <source>
        <dbReference type="ARBA" id="ARBA00000085"/>
    </source>
</evidence>
<evidence type="ECO:0000256" key="4">
    <source>
        <dbReference type="ARBA" id="ARBA00022553"/>
    </source>
</evidence>
<dbReference type="SUPFAM" id="SSF55874">
    <property type="entry name" value="ATPase domain of HSP90 chaperone/DNA topoisomerase II/histidine kinase"/>
    <property type="match status" value="1"/>
</dbReference>
<evidence type="ECO:0000256" key="6">
    <source>
        <dbReference type="ARBA" id="ARBA00022692"/>
    </source>
</evidence>
<evidence type="ECO:0000256" key="9">
    <source>
        <dbReference type="ARBA" id="ARBA00023012"/>
    </source>
</evidence>
<dbReference type="EC" id="2.7.13.3" evidence="3"/>
<dbReference type="PANTHER" id="PTHR45436">
    <property type="entry name" value="SENSOR HISTIDINE KINASE YKOH"/>
    <property type="match status" value="1"/>
</dbReference>
<dbReference type="PRINTS" id="PR00344">
    <property type="entry name" value="BCTRLSENSOR"/>
</dbReference>
<gene>
    <name evidence="14" type="ORF">EXZ61_01710</name>
</gene>
<dbReference type="GO" id="GO:0000155">
    <property type="term" value="F:phosphorelay sensor kinase activity"/>
    <property type="evidence" value="ECO:0007669"/>
    <property type="project" value="InterPro"/>
</dbReference>
<dbReference type="EMBL" id="CP036282">
    <property type="protein sequence ID" value="QDL52987.1"/>
    <property type="molecule type" value="Genomic_DNA"/>
</dbReference>
<feature type="domain" description="Histidine kinase" evidence="12">
    <location>
        <begin position="145"/>
        <end position="361"/>
    </location>
</feature>
<keyword evidence="15" id="KW-1185">Reference proteome</keyword>
<evidence type="ECO:0000259" key="13">
    <source>
        <dbReference type="PROSITE" id="PS50885"/>
    </source>
</evidence>
<feature type="transmembrane region" description="Helical" evidence="11">
    <location>
        <begin position="60"/>
        <end position="82"/>
    </location>
</feature>
<reference evidence="15" key="2">
    <citation type="journal article" date="2020" name="Int. J. Syst. Evol. Microbiol.">
        <title>Genomic insights into a novel species Rhodoferax aquaticus sp. nov., isolated from freshwater.</title>
        <authorList>
            <person name="Li T."/>
            <person name="Zhuo Y."/>
            <person name="Jin C.Z."/>
            <person name="Wu X."/>
            <person name="Ko S.R."/>
            <person name="Jin F.J."/>
            <person name="Ahn C.Y."/>
            <person name="Oh H.M."/>
            <person name="Lee H.G."/>
            <person name="Jin L."/>
        </authorList>
    </citation>
    <scope>NUCLEOTIDE SEQUENCE [LARGE SCALE GENOMIC DNA]</scope>
    <source>
        <strain evidence="15">Gr-4</strain>
    </source>
</reference>
<dbReference type="AlphaFoldDB" id="A0A515EK04"/>
<dbReference type="InterPro" id="IPR050428">
    <property type="entry name" value="TCS_sensor_his_kinase"/>
</dbReference>
<evidence type="ECO:0000256" key="3">
    <source>
        <dbReference type="ARBA" id="ARBA00012438"/>
    </source>
</evidence>
<dbReference type="PANTHER" id="PTHR45436:SF5">
    <property type="entry name" value="SENSOR HISTIDINE KINASE TRCS"/>
    <property type="match status" value="1"/>
</dbReference>
<reference evidence="15" key="1">
    <citation type="submission" date="2019-02" db="EMBL/GenBank/DDBJ databases">
        <title>Complete genome sequence of Rhodoferax sp. Gr-4.</title>
        <authorList>
            <person name="Jin L."/>
        </authorList>
    </citation>
    <scope>NUCLEOTIDE SEQUENCE [LARGE SCALE GENOMIC DNA]</scope>
    <source>
        <strain evidence="15">Gr-4</strain>
    </source>
</reference>
<evidence type="ECO:0000256" key="10">
    <source>
        <dbReference type="ARBA" id="ARBA00023136"/>
    </source>
</evidence>
<comment type="subcellular location">
    <subcellularLocation>
        <location evidence="2">Membrane</location>
    </subcellularLocation>
</comment>
<dbReference type="InterPro" id="IPR036890">
    <property type="entry name" value="HATPase_C_sf"/>
</dbReference>
<evidence type="ECO:0000256" key="7">
    <source>
        <dbReference type="ARBA" id="ARBA00022777"/>
    </source>
</evidence>
<keyword evidence="7" id="KW-0418">Kinase</keyword>
<dbReference type="Gene3D" id="6.10.340.10">
    <property type="match status" value="1"/>
</dbReference>
<dbReference type="Pfam" id="PF00672">
    <property type="entry name" value="HAMP"/>
    <property type="match status" value="1"/>
</dbReference>
<dbReference type="Pfam" id="PF00512">
    <property type="entry name" value="HisKA"/>
    <property type="match status" value="1"/>
</dbReference>
<protein>
    <recommendedName>
        <fullName evidence="3">histidine kinase</fullName>
        <ecNumber evidence="3">2.7.13.3</ecNumber>
    </recommendedName>
</protein>
<dbReference type="InterPro" id="IPR004358">
    <property type="entry name" value="Sig_transdc_His_kin-like_C"/>
</dbReference>
<evidence type="ECO:0000313" key="15">
    <source>
        <dbReference type="Proteomes" id="UP000317365"/>
    </source>
</evidence>
<keyword evidence="9" id="KW-0902">Two-component regulatory system</keyword>
<dbReference type="SUPFAM" id="SSF47384">
    <property type="entry name" value="Homodimeric domain of signal transducing histidine kinase"/>
    <property type="match status" value="1"/>
</dbReference>
<sequence length="370" mass="39595">MLIRDAQGRRLVGREPPAGARVSVRAIKVDGVSVGSLELTPEAQMEGVDASFLQRQYRGLALAAAITIAAALVAAVVIGGRWSRPLRALQAVTRRIAQGDFSAPQALPGAVHTGAVEIALLVADVNAMALSLAALESARRAWIAEISHELRTPLAVLRGELESIEDGARQPTPSVIGSLREEVMQLTRLVDDLHLLSVADMGQMPCHMAPGDANAALQRMAGRFETRAQQMGLVVDIVPCAQPIATQWDYGRIEQLLGNLLENSLRYTHAPGRIRIRWQASATALTLTVEDSAPGVAAVHLPKLFEPLYRVDAARGRTGQQGSGLGLSIVQAIVRAHRGSVKASASELGGLAVTLVLPLQPQRLERRKER</sequence>
<dbReference type="SMART" id="SM00387">
    <property type="entry name" value="HATPase_c"/>
    <property type="match status" value="1"/>
</dbReference>
<dbReference type="InterPro" id="IPR003660">
    <property type="entry name" value="HAMP_dom"/>
</dbReference>
<dbReference type="GO" id="GO:0005886">
    <property type="term" value="C:plasma membrane"/>
    <property type="evidence" value="ECO:0007669"/>
    <property type="project" value="TreeGrafter"/>
</dbReference>
<dbReference type="InterPro" id="IPR005467">
    <property type="entry name" value="His_kinase_dom"/>
</dbReference>
<feature type="domain" description="HAMP" evidence="13">
    <location>
        <begin position="80"/>
        <end position="137"/>
    </location>
</feature>
<dbReference type="Pfam" id="PF02518">
    <property type="entry name" value="HATPase_c"/>
    <property type="match status" value="1"/>
</dbReference>
<dbReference type="CDD" id="cd00082">
    <property type="entry name" value="HisKA"/>
    <property type="match status" value="1"/>
</dbReference>
<accession>A0A515EK04</accession>
<name>A0A515EK04_9BURK</name>
<dbReference type="InterPro" id="IPR036097">
    <property type="entry name" value="HisK_dim/P_sf"/>
</dbReference>
<evidence type="ECO:0000256" key="5">
    <source>
        <dbReference type="ARBA" id="ARBA00022679"/>
    </source>
</evidence>
<keyword evidence="6 11" id="KW-0812">Transmembrane</keyword>
<evidence type="ECO:0000313" key="14">
    <source>
        <dbReference type="EMBL" id="QDL52987.1"/>
    </source>
</evidence>
<dbReference type="CDD" id="cd06225">
    <property type="entry name" value="HAMP"/>
    <property type="match status" value="1"/>
</dbReference>